<feature type="region of interest" description="Disordered" evidence="1">
    <location>
        <begin position="176"/>
        <end position="276"/>
    </location>
</feature>
<gene>
    <name evidence="2" type="ORF">CXG81DRAFT_28289</name>
</gene>
<proteinExistence type="predicted"/>
<feature type="region of interest" description="Disordered" evidence="1">
    <location>
        <begin position="78"/>
        <end position="156"/>
    </location>
</feature>
<feature type="compositionally biased region" description="Basic and acidic residues" evidence="1">
    <location>
        <begin position="587"/>
        <end position="597"/>
    </location>
</feature>
<sequence>MLGTASEMSPLAGTPVLPSLDKSAVPPLADSDGVDMTTPLSMALLIATIDHARSDQARSSHPAAGAMAAATDAVPAATPTIPAAPSSAHHAGDPLPASLAARPNPASPSLSVRTAGLAHAPTPLTTTGDAALSAGHGGHFASLSHDSPGSPPPALATAHGLLHVAVPPADAAGAAAVPRAMAASPASSDHDSDADPAADAHTRRLSTSEALHHERDLQRRGSVASNLSRQSSPSLTAAHRAHPSRASAIDLDRDSDSHAPRGSRHAKHSSAADGRGSSFVDAAEADAVPPPQRAHSADPDARLRRVVHDAISPTDRGTRPAAAASQTHVNGGGDGDAAVAAVSEKPHGRSAAGPKLPAISVTFALAPGPTAAATEAEAESDAAHRVPSDEDDAGLMGLPVTRTATAGHDSITSSGASKSVWFGLRSPVRLWRSRTEEQLVGYKVPKTMSDSLTVVRRRAFLARWRSPHGGQQSRPATHGTPLPPPPASEGDSDSDGAPTPGSSSGGGGGTDGTPASATPPRGGGHASLSPDHAAAGGPLSAAHLATSWGGLPLFRRSPNASSVSLQPNVHSSPSAGPPVAEAASVREGYEIALREHLGIWPDDSPTDTHAPAEVADSSPTGAGAGSSGSGSSSAYHSGTGSLTGASPGGHGGSSQRGSSARRRRPAEAWAAWAGTEARTIVVRVATKAS</sequence>
<feature type="compositionally biased region" description="Basic and acidic residues" evidence="1">
    <location>
        <begin position="250"/>
        <end position="259"/>
    </location>
</feature>
<feature type="compositionally biased region" description="Polar residues" evidence="1">
    <location>
        <begin position="223"/>
        <end position="235"/>
    </location>
</feature>
<feature type="region of interest" description="Disordered" evidence="1">
    <location>
        <begin position="1"/>
        <end position="30"/>
    </location>
</feature>
<evidence type="ECO:0000256" key="1">
    <source>
        <dbReference type="SAM" id="MobiDB-lite"/>
    </source>
</evidence>
<evidence type="ECO:0000313" key="2">
    <source>
        <dbReference type="EMBL" id="RKO98923.1"/>
    </source>
</evidence>
<dbReference type="AlphaFoldDB" id="A0A4P9X1S1"/>
<name>A0A4P9X1S1_9FUNG</name>
<organism evidence="2 3">
    <name type="scientific">Caulochytrium protostelioides</name>
    <dbReference type="NCBI Taxonomy" id="1555241"/>
    <lineage>
        <taxon>Eukaryota</taxon>
        <taxon>Fungi</taxon>
        <taxon>Fungi incertae sedis</taxon>
        <taxon>Chytridiomycota</taxon>
        <taxon>Chytridiomycota incertae sedis</taxon>
        <taxon>Chytridiomycetes</taxon>
        <taxon>Caulochytriales</taxon>
        <taxon>Caulochytriaceae</taxon>
        <taxon>Caulochytrium</taxon>
    </lineage>
</organism>
<accession>A0A4P9X1S1</accession>
<protein>
    <submittedName>
        <fullName evidence="2">Uncharacterized protein</fullName>
    </submittedName>
</protein>
<feature type="region of interest" description="Disordered" evidence="1">
    <location>
        <begin position="464"/>
        <end position="538"/>
    </location>
</feature>
<dbReference type="EMBL" id="ML014342">
    <property type="protein sequence ID" value="RKO98923.1"/>
    <property type="molecule type" value="Genomic_DNA"/>
</dbReference>
<evidence type="ECO:0000313" key="3">
    <source>
        <dbReference type="Proteomes" id="UP000274922"/>
    </source>
</evidence>
<dbReference type="Proteomes" id="UP000274922">
    <property type="component" value="Unassembled WGS sequence"/>
</dbReference>
<feature type="compositionally biased region" description="Low complexity" evidence="1">
    <location>
        <begin position="78"/>
        <end position="89"/>
    </location>
</feature>
<feature type="compositionally biased region" description="Polar residues" evidence="1">
    <location>
        <begin position="559"/>
        <end position="574"/>
    </location>
</feature>
<keyword evidence="3" id="KW-1185">Reference proteome</keyword>
<reference evidence="3" key="1">
    <citation type="journal article" date="2018" name="Nat. Microbiol.">
        <title>Leveraging single-cell genomics to expand the fungal tree of life.</title>
        <authorList>
            <person name="Ahrendt S.R."/>
            <person name="Quandt C.A."/>
            <person name="Ciobanu D."/>
            <person name="Clum A."/>
            <person name="Salamov A."/>
            <person name="Andreopoulos B."/>
            <person name="Cheng J.F."/>
            <person name="Woyke T."/>
            <person name="Pelin A."/>
            <person name="Henrissat B."/>
            <person name="Reynolds N.K."/>
            <person name="Benny G.L."/>
            <person name="Smith M.E."/>
            <person name="James T.Y."/>
            <person name="Grigoriev I.V."/>
        </authorList>
    </citation>
    <scope>NUCLEOTIDE SEQUENCE [LARGE SCALE GENOMIC DNA]</scope>
    <source>
        <strain evidence="3">ATCC 52028</strain>
    </source>
</reference>
<feature type="compositionally biased region" description="Low complexity" evidence="1">
    <location>
        <begin position="629"/>
        <end position="640"/>
    </location>
</feature>
<feature type="region of interest" description="Disordered" evidence="1">
    <location>
        <begin position="310"/>
        <end position="338"/>
    </location>
</feature>
<feature type="compositionally biased region" description="Basic and acidic residues" evidence="1">
    <location>
        <begin position="188"/>
        <end position="202"/>
    </location>
</feature>
<feature type="region of interest" description="Disordered" evidence="1">
    <location>
        <begin position="559"/>
        <end position="672"/>
    </location>
</feature>
<feature type="compositionally biased region" description="Basic and acidic residues" evidence="1">
    <location>
        <begin position="210"/>
        <end position="219"/>
    </location>
</feature>
<feature type="compositionally biased region" description="Low complexity" evidence="1">
    <location>
        <begin position="176"/>
        <end position="187"/>
    </location>
</feature>